<dbReference type="AlphaFoldDB" id="A0A419DF82"/>
<feature type="binding site" evidence="6">
    <location>
        <position position="129"/>
    </location>
    <ligand>
        <name>L-histidine</name>
        <dbReference type="ChEBI" id="CHEBI:57595"/>
    </ligand>
</feature>
<comment type="caution">
    <text evidence="8">The sequence shown here is derived from an EMBL/GenBank/DDBJ whole genome shotgun (WGS) entry which is preliminary data.</text>
</comment>
<evidence type="ECO:0000256" key="6">
    <source>
        <dbReference type="PIRSR" id="PIRSR001549-1"/>
    </source>
</evidence>
<dbReference type="PANTHER" id="PTHR43707">
    <property type="entry name" value="HISTIDYL-TRNA SYNTHETASE"/>
    <property type="match status" value="1"/>
</dbReference>
<keyword evidence="2 5" id="KW-0547">Nucleotide-binding</keyword>
<feature type="binding site" evidence="6">
    <location>
        <position position="260"/>
    </location>
    <ligand>
        <name>L-histidine</name>
        <dbReference type="ChEBI" id="CHEBI:57595"/>
    </ligand>
</feature>
<feature type="binding site" evidence="6">
    <location>
        <position position="115"/>
    </location>
    <ligand>
        <name>L-histidine</name>
        <dbReference type="ChEBI" id="CHEBI:57595"/>
    </ligand>
</feature>
<dbReference type="GO" id="GO:0005737">
    <property type="term" value="C:cytoplasm"/>
    <property type="evidence" value="ECO:0007669"/>
    <property type="project" value="UniProtKB-SubCell"/>
</dbReference>
<dbReference type="NCBIfam" id="TIGR00442">
    <property type="entry name" value="hisS"/>
    <property type="match status" value="1"/>
</dbReference>
<comment type="subcellular location">
    <subcellularLocation>
        <location evidence="5">Cytoplasm</location>
    </subcellularLocation>
</comment>
<dbReference type="CDD" id="cd00773">
    <property type="entry name" value="HisRS-like_core"/>
    <property type="match status" value="1"/>
</dbReference>
<comment type="similarity">
    <text evidence="1 5">Belongs to the class-II aminoacyl-tRNA synthetase family.</text>
</comment>
<dbReference type="Gene3D" id="3.40.50.800">
    <property type="entry name" value="Anticodon-binding domain"/>
    <property type="match status" value="1"/>
</dbReference>
<dbReference type="Pfam" id="PF13393">
    <property type="entry name" value="tRNA-synt_His"/>
    <property type="match status" value="1"/>
</dbReference>
<comment type="subunit">
    <text evidence="5">Homodimer.</text>
</comment>
<reference evidence="8 9" key="1">
    <citation type="journal article" date="2017" name="ISME J.">
        <title>Energy and carbon metabolisms in a deep terrestrial subsurface fluid microbial community.</title>
        <authorList>
            <person name="Momper L."/>
            <person name="Jungbluth S.P."/>
            <person name="Lee M.D."/>
            <person name="Amend J.P."/>
        </authorList>
    </citation>
    <scope>NUCLEOTIDE SEQUENCE [LARGE SCALE GENOMIC DNA]</scope>
    <source>
        <strain evidence="8">SURF_29</strain>
    </source>
</reference>
<evidence type="ECO:0000256" key="2">
    <source>
        <dbReference type="ARBA" id="ARBA00022741"/>
    </source>
</evidence>
<name>A0A419DF82_9BACT</name>
<keyword evidence="3 5" id="KW-0030">Aminoacyl-tRNA synthetase</keyword>
<dbReference type="PIRSF" id="PIRSF001549">
    <property type="entry name" value="His-tRNA_synth"/>
    <property type="match status" value="1"/>
</dbReference>
<dbReference type="InterPro" id="IPR041715">
    <property type="entry name" value="HisRS-like_core"/>
</dbReference>
<sequence>MGRKIIQKPRGTKDIFGEDQKYFKSLRDTFENVAEEAGFLRIDTPAFEDTKLFVRGVGKETEIVSKEMYAFKDKSGNSLTLRPEGTAPVVRAYIENGMQSFPQPVSLYYFGNFFRYERPQAGRYRELWQYGLEVIGDKNPLVDANIIATVARIYKRLDIQNITIQINSIGCPVCRPKYIKLLKKYYAGNLNKLCADCKKRYKNNPLRLLDCKNERCTVFQAEAPQIINNLCSACHDHFKTVLEYIDELEISYELNPGIVRGLDYYTGTVFEVWSEKDGAQNAIGGGGRYDELVQLLGGPKASAMGFAGGVERTVEEMKKEEIEPEKEKNVNIFVAQLGAKARKKCFKLLNDLLDAGIGAEARFDKGGIGEQLKIASKLGVDYTLLIGQREAFDGTVIIKDMASGNQEVFPYEKVVNVMQKRLGR</sequence>
<dbReference type="PANTHER" id="PTHR43707:SF1">
    <property type="entry name" value="HISTIDINE--TRNA LIGASE, MITOCHONDRIAL-RELATED"/>
    <property type="match status" value="1"/>
</dbReference>
<keyword evidence="5" id="KW-0963">Cytoplasm</keyword>
<evidence type="ECO:0000256" key="3">
    <source>
        <dbReference type="ARBA" id="ARBA00023146"/>
    </source>
</evidence>
<protein>
    <recommendedName>
        <fullName evidence="5">Histidine--tRNA ligase</fullName>
        <ecNumber evidence="5">6.1.1.21</ecNumber>
    </recommendedName>
    <alternativeName>
        <fullName evidence="5">Histidyl-tRNA synthetase</fullName>
        <shortName evidence="5">HisRS</shortName>
    </alternativeName>
</protein>
<dbReference type="HAMAP" id="MF_00127">
    <property type="entry name" value="His_tRNA_synth"/>
    <property type="match status" value="1"/>
</dbReference>
<dbReference type="GO" id="GO:0006427">
    <property type="term" value="P:histidyl-tRNA aminoacylation"/>
    <property type="evidence" value="ECO:0007669"/>
    <property type="project" value="UniProtKB-UniRule"/>
</dbReference>
<dbReference type="InterPro" id="IPR045864">
    <property type="entry name" value="aa-tRNA-synth_II/BPL/LPL"/>
</dbReference>
<keyword evidence="5 8" id="KW-0436">Ligase</keyword>
<dbReference type="Gene3D" id="3.30.930.10">
    <property type="entry name" value="Bira Bifunctional Protein, Domain 2"/>
    <property type="match status" value="1"/>
</dbReference>
<dbReference type="SUPFAM" id="SSF52954">
    <property type="entry name" value="Class II aaRS ABD-related"/>
    <property type="match status" value="1"/>
</dbReference>
<dbReference type="InterPro" id="IPR004154">
    <property type="entry name" value="Anticodon-bd"/>
</dbReference>
<dbReference type="InterPro" id="IPR006195">
    <property type="entry name" value="aa-tRNA-synth_II"/>
</dbReference>
<proteinExistence type="inferred from homology"/>
<dbReference type="SUPFAM" id="SSF55681">
    <property type="entry name" value="Class II aaRS and biotin synthetases"/>
    <property type="match status" value="1"/>
</dbReference>
<dbReference type="EC" id="6.1.1.21" evidence="5"/>
<feature type="domain" description="Aminoacyl-transfer RNA synthetases class-II family profile" evidence="7">
    <location>
        <begin position="10"/>
        <end position="314"/>
    </location>
</feature>
<evidence type="ECO:0000256" key="1">
    <source>
        <dbReference type="ARBA" id="ARBA00008226"/>
    </source>
</evidence>
<dbReference type="Proteomes" id="UP000285655">
    <property type="component" value="Unassembled WGS sequence"/>
</dbReference>
<dbReference type="GO" id="GO:0004821">
    <property type="term" value="F:histidine-tRNA ligase activity"/>
    <property type="evidence" value="ECO:0007669"/>
    <property type="project" value="UniProtKB-UniRule"/>
</dbReference>
<gene>
    <name evidence="5" type="primary">hisS</name>
    <name evidence="8" type="ORF">C4544_01950</name>
</gene>
<dbReference type="Pfam" id="PF03129">
    <property type="entry name" value="HGTP_anticodon"/>
    <property type="match status" value="1"/>
</dbReference>
<dbReference type="InterPro" id="IPR015807">
    <property type="entry name" value="His-tRNA-ligase"/>
</dbReference>
<dbReference type="GO" id="GO:0005524">
    <property type="term" value="F:ATP binding"/>
    <property type="evidence" value="ECO:0007669"/>
    <property type="project" value="UniProtKB-UniRule"/>
</dbReference>
<dbReference type="EMBL" id="QZJW01000012">
    <property type="protein sequence ID" value="RJO61737.1"/>
    <property type="molecule type" value="Genomic_DNA"/>
</dbReference>
<dbReference type="PROSITE" id="PS50862">
    <property type="entry name" value="AA_TRNA_LIGASE_II"/>
    <property type="match status" value="1"/>
</dbReference>
<accession>A0A419DF82</accession>
<evidence type="ECO:0000313" key="8">
    <source>
        <dbReference type="EMBL" id="RJO61737.1"/>
    </source>
</evidence>
<evidence type="ECO:0000259" key="7">
    <source>
        <dbReference type="PROSITE" id="PS50862"/>
    </source>
</evidence>
<organism evidence="8 9">
    <name type="scientific">candidate division WS5 bacterium</name>
    <dbReference type="NCBI Taxonomy" id="2093353"/>
    <lineage>
        <taxon>Bacteria</taxon>
        <taxon>candidate division WS5</taxon>
    </lineage>
</organism>
<keyword evidence="5" id="KW-0067">ATP-binding</keyword>
<evidence type="ECO:0000256" key="5">
    <source>
        <dbReference type="HAMAP-Rule" id="MF_00127"/>
    </source>
</evidence>
<feature type="binding site" evidence="6">
    <location>
        <begin position="264"/>
        <end position="265"/>
    </location>
    <ligand>
        <name>L-histidine</name>
        <dbReference type="ChEBI" id="CHEBI:57595"/>
    </ligand>
</feature>
<feature type="binding site" evidence="6">
    <location>
        <position position="133"/>
    </location>
    <ligand>
        <name>L-histidine</name>
        <dbReference type="ChEBI" id="CHEBI:57595"/>
    </ligand>
</feature>
<keyword evidence="5" id="KW-0648">Protein biosynthesis</keyword>
<evidence type="ECO:0000313" key="9">
    <source>
        <dbReference type="Proteomes" id="UP000285655"/>
    </source>
</evidence>
<dbReference type="InterPro" id="IPR004516">
    <property type="entry name" value="HisRS/HisZ"/>
</dbReference>
<feature type="binding site" evidence="6">
    <location>
        <begin position="84"/>
        <end position="86"/>
    </location>
    <ligand>
        <name>L-histidine</name>
        <dbReference type="ChEBI" id="CHEBI:57595"/>
    </ligand>
</feature>
<dbReference type="InterPro" id="IPR036621">
    <property type="entry name" value="Anticodon-bd_dom_sf"/>
</dbReference>
<evidence type="ECO:0000256" key="4">
    <source>
        <dbReference type="ARBA" id="ARBA00047639"/>
    </source>
</evidence>
<comment type="catalytic activity">
    <reaction evidence="4 5">
        <text>tRNA(His) + L-histidine + ATP = L-histidyl-tRNA(His) + AMP + diphosphate + H(+)</text>
        <dbReference type="Rhea" id="RHEA:17313"/>
        <dbReference type="Rhea" id="RHEA-COMP:9665"/>
        <dbReference type="Rhea" id="RHEA-COMP:9689"/>
        <dbReference type="ChEBI" id="CHEBI:15378"/>
        <dbReference type="ChEBI" id="CHEBI:30616"/>
        <dbReference type="ChEBI" id="CHEBI:33019"/>
        <dbReference type="ChEBI" id="CHEBI:57595"/>
        <dbReference type="ChEBI" id="CHEBI:78442"/>
        <dbReference type="ChEBI" id="CHEBI:78527"/>
        <dbReference type="ChEBI" id="CHEBI:456215"/>
        <dbReference type="EC" id="6.1.1.21"/>
    </reaction>
</comment>